<dbReference type="RefSeq" id="WP_256304806.1">
    <property type="nucleotide sequence ID" value="NZ_JANFYS010000043.1"/>
</dbReference>
<accession>A0AAW5JTA8</accession>
<dbReference type="AlphaFoldDB" id="A0AAW5JTA8"/>
<proteinExistence type="predicted"/>
<reference evidence="1" key="1">
    <citation type="submission" date="2022-06" db="EMBL/GenBank/DDBJ databases">
        <title>Isolation of gut microbiota from human fecal samples.</title>
        <authorList>
            <person name="Pamer E.G."/>
            <person name="Barat B."/>
            <person name="Waligurski E."/>
            <person name="Medina S."/>
            <person name="Paddock L."/>
            <person name="Mostad J."/>
        </authorList>
    </citation>
    <scope>NUCLEOTIDE SEQUENCE</scope>
    <source>
        <strain evidence="1">DFI.9.91</strain>
    </source>
</reference>
<dbReference type="Proteomes" id="UP001204562">
    <property type="component" value="Unassembled WGS sequence"/>
</dbReference>
<organism evidence="1 2">
    <name type="scientific">Intestinimonas massiliensis</name>
    <name type="common">ex Afouda et al. 2020</name>
    <dbReference type="NCBI Taxonomy" id="1673721"/>
    <lineage>
        <taxon>Bacteria</taxon>
        <taxon>Bacillati</taxon>
        <taxon>Bacillota</taxon>
        <taxon>Clostridia</taxon>
        <taxon>Eubacteriales</taxon>
        <taxon>Intestinimonas</taxon>
    </lineage>
</organism>
<protein>
    <submittedName>
        <fullName evidence="1">XRE family transcriptional regulator</fullName>
    </submittedName>
</protein>
<evidence type="ECO:0000313" key="2">
    <source>
        <dbReference type="Proteomes" id="UP001204562"/>
    </source>
</evidence>
<comment type="caution">
    <text evidence="1">The sequence shown here is derived from an EMBL/GenBank/DDBJ whole genome shotgun (WGS) entry which is preliminary data.</text>
</comment>
<evidence type="ECO:0000313" key="1">
    <source>
        <dbReference type="EMBL" id="MCQ4771706.1"/>
    </source>
</evidence>
<dbReference type="Gene3D" id="1.10.1070.20">
    <property type="match status" value="1"/>
</dbReference>
<gene>
    <name evidence="1" type="ORF">NE579_14780</name>
</gene>
<dbReference type="EMBL" id="JANFYS010000043">
    <property type="protein sequence ID" value="MCQ4771706.1"/>
    <property type="molecule type" value="Genomic_DNA"/>
</dbReference>
<name>A0AAW5JTA8_9FIRM</name>
<sequence>MDYILKQFDEPLVKFSATTDTSEPEIQILWTNEEKAAFLPLDLALTPDGMSRWLRRRTIPKNRAYVHNFLAKCGLNLNRPLSIISICKGLSLSDCYWVVEDGDAISFDKVNLYDNPFSNVLAELAFTGYGSSIRPSLFSSPEFTTNGMLRKCWRRVGGKVYLYKGGTEGAANTGNEPYSEFYAAQIAAAMGLHAIPYGLSRWKGVLCSTCELFTSKEYAYLPVGHLVSKGGMEAVKAYYEKLGTEFVHALNEMLVFDAVICNVDRHFGNFGVMVGNRTNTIVSPAPLFDHGNSLFNFAGGDAWTDEAALEEYIKTLYPSVYDDFLGTAAGVLTPELHEKLRHLLTFKFKKHSRYNLPEKRLRMIEKQVQKRVKLLLTI</sequence>